<evidence type="ECO:0000313" key="6">
    <source>
        <dbReference type="Proteomes" id="UP001436297"/>
    </source>
</evidence>
<evidence type="ECO:0000256" key="2">
    <source>
        <dbReference type="ARBA" id="ARBA00023125"/>
    </source>
</evidence>
<organism evidence="5 6">
    <name type="scientific">Staphylococcus hsinchuensis</name>
    <dbReference type="NCBI Taxonomy" id="3051183"/>
    <lineage>
        <taxon>Bacteria</taxon>
        <taxon>Bacillati</taxon>
        <taxon>Bacillota</taxon>
        <taxon>Bacilli</taxon>
        <taxon>Bacillales</taxon>
        <taxon>Staphylococcaceae</taxon>
        <taxon>Staphylococcus</taxon>
    </lineage>
</organism>
<feature type="domain" description="HTH cro/C1-type" evidence="4">
    <location>
        <begin position="12"/>
        <end position="66"/>
    </location>
</feature>
<dbReference type="InterPro" id="IPR013096">
    <property type="entry name" value="Cupin_2"/>
</dbReference>
<keyword evidence="2" id="KW-0238">DNA-binding</keyword>
<dbReference type="Gene3D" id="2.60.120.10">
    <property type="entry name" value="Jelly Rolls"/>
    <property type="match status" value="1"/>
</dbReference>
<proteinExistence type="predicted"/>
<accession>A0ABZ3EFT9</accession>
<reference evidence="5 6" key="1">
    <citation type="journal article" date="2024" name="Pathogens">
        <title>Staphylococcus hsinchuensis sp. nov., Isolated from Soymilk.</title>
        <authorList>
            <person name="Wang Y.T."/>
            <person name="Lin Y.C."/>
            <person name="Hsieh Y.H."/>
            <person name="Lin Y.T."/>
            <person name="Hamada M."/>
            <person name="Chen C.C."/>
            <person name="Liou J.S."/>
            <person name="Lee A.Y."/>
            <person name="Zhang W.L."/>
            <person name="Chen Y.T."/>
            <person name="Huang C.H."/>
        </authorList>
    </citation>
    <scope>NUCLEOTIDE SEQUENCE [LARGE SCALE GENOMIC DNA]</scope>
    <source>
        <strain evidence="5 6">H164</strain>
    </source>
</reference>
<dbReference type="PROSITE" id="PS50943">
    <property type="entry name" value="HTH_CROC1"/>
    <property type="match status" value="1"/>
</dbReference>
<keyword evidence="6" id="KW-1185">Reference proteome</keyword>
<dbReference type="Gene3D" id="1.10.260.40">
    <property type="entry name" value="lambda repressor-like DNA-binding domains"/>
    <property type="match status" value="1"/>
</dbReference>
<dbReference type="Proteomes" id="UP001436297">
    <property type="component" value="Chromosome"/>
</dbReference>
<keyword evidence="1" id="KW-0805">Transcription regulation</keyword>
<dbReference type="CDD" id="cd00093">
    <property type="entry name" value="HTH_XRE"/>
    <property type="match status" value="1"/>
</dbReference>
<dbReference type="InterPro" id="IPR050807">
    <property type="entry name" value="TransReg_Diox_bact_type"/>
</dbReference>
<dbReference type="SMART" id="SM00530">
    <property type="entry name" value="HTH_XRE"/>
    <property type="match status" value="1"/>
</dbReference>
<dbReference type="SUPFAM" id="SSF47413">
    <property type="entry name" value="lambda repressor-like DNA-binding domains"/>
    <property type="match status" value="1"/>
</dbReference>
<evidence type="ECO:0000256" key="1">
    <source>
        <dbReference type="ARBA" id="ARBA00023015"/>
    </source>
</evidence>
<evidence type="ECO:0000259" key="4">
    <source>
        <dbReference type="PROSITE" id="PS50943"/>
    </source>
</evidence>
<evidence type="ECO:0000313" key="5">
    <source>
        <dbReference type="EMBL" id="XAF71405.1"/>
    </source>
</evidence>
<dbReference type="PANTHER" id="PTHR46797">
    <property type="entry name" value="HTH-TYPE TRANSCRIPTIONAL REGULATOR"/>
    <property type="match status" value="1"/>
</dbReference>
<dbReference type="InterPro" id="IPR010982">
    <property type="entry name" value="Lambda_DNA-bd_dom_sf"/>
</dbReference>
<sequence>MKDIRHIVSDNISEYRKQAGLSLQKLSEMTEVSKTMLNQIESGQSNPSITVLWKISNGLNIPLSNLITDNEEDIDIVDKSQIQPMYNDDKTTAIYPYFLYKKYRPFEMFQTELQPNSCLVTNSHHEESMIFLFVTKGELKINIEGETYHLYEEQAIKFNSNLNHHYMNDSSKLSKFISLLHYID</sequence>
<dbReference type="InterPro" id="IPR014710">
    <property type="entry name" value="RmlC-like_jellyroll"/>
</dbReference>
<dbReference type="Pfam" id="PF07883">
    <property type="entry name" value="Cupin_2"/>
    <property type="match status" value="1"/>
</dbReference>
<gene>
    <name evidence="5" type="ORF">QQM35_04745</name>
</gene>
<keyword evidence="3" id="KW-0804">Transcription</keyword>
<dbReference type="InterPro" id="IPR001387">
    <property type="entry name" value="Cro/C1-type_HTH"/>
</dbReference>
<dbReference type="Pfam" id="PF01381">
    <property type="entry name" value="HTH_3"/>
    <property type="match status" value="1"/>
</dbReference>
<protein>
    <submittedName>
        <fullName evidence="5">XRE family transcriptional regulator</fullName>
    </submittedName>
</protein>
<name>A0ABZ3EFT9_9STAP</name>
<evidence type="ECO:0000256" key="3">
    <source>
        <dbReference type="ARBA" id="ARBA00023163"/>
    </source>
</evidence>
<dbReference type="InterPro" id="IPR011051">
    <property type="entry name" value="RmlC_Cupin_sf"/>
</dbReference>
<dbReference type="RefSeq" id="WP_251943376.1">
    <property type="nucleotide sequence ID" value="NZ_CP128355.1"/>
</dbReference>
<dbReference type="SUPFAM" id="SSF51182">
    <property type="entry name" value="RmlC-like cupins"/>
    <property type="match status" value="1"/>
</dbReference>
<dbReference type="EMBL" id="CP128355">
    <property type="protein sequence ID" value="XAF71405.1"/>
    <property type="molecule type" value="Genomic_DNA"/>
</dbReference>
<dbReference type="PANTHER" id="PTHR46797:SF23">
    <property type="entry name" value="HTH-TYPE TRANSCRIPTIONAL REGULATOR SUTR"/>
    <property type="match status" value="1"/>
</dbReference>
<dbReference type="CDD" id="cd02209">
    <property type="entry name" value="cupin_XRE_C"/>
    <property type="match status" value="1"/>
</dbReference>